<dbReference type="RefSeq" id="XP_065662086.1">
    <property type="nucleotide sequence ID" value="XM_065806014.1"/>
</dbReference>
<sequence>MQFDKVQKKKSYFVDRKFYPRLKEYIENGRNYSSDVDDIVDYLQTSFPEYSRKKRNALKHSVQKALNDNLEMSKTDKSSFLEEKHLAKKLKMSRSDDHFSSYLDEQLSNDSESSIDESMLVEFKDSNYINSSMQNLYKTTVPPPLAQATTSTPTYNNKSASKLHTDKAQSNVDTNDVEKVKLLPKANGLPETRSLPQTNQLIDSSISVLSKKALESNEHVLISSNKIISLQSESDPSVLPKKLFESDQQDLPKKSLTSLLETNQLLKSNTPVNSVVKSTRKSAVKEKKFEAFTSNITFKDIGGYESALEDVSKLLLHLKHPEVFLTLGIKPPRGFLLHGAPGCGKTLLANAIAGELQVPFFKIAATEIVSGISGESEQKIRALFNEATAAAPSILFIDEIDSITPKRESAGKESERRVVTQILTCMDELAHGDSHVLVIGATNRADSIDPALRRAGRFDREIAMGIPSKEARVCILKVICRDMRLEAGFDFEKIASLTPGFVGADMQALAREAAICAVESAFKSDNVVKALFPNEYLNNKDVSINKKHSVWLQQQPPLSDAQLSNLFLTTHHFEQALPHVQPSAKREGFATVPDVSWKDIGALEDIREELTMAIMAPVHNPEEFESLGLVTPPGILLAGPPGCGKTLLAKAIANEAGINFISVKGPELLNMYVGESEKAVRQVFQRAKNSAPCVIFFDEIDALCPRRSETGDSSASSRVVNQLLTEMDGLETRKNVFIMGATNRPDILDAAILRPGRLDKLLYVGLPNQIDRKKILNTITMNGTKPKMADDVTIEVIASDQRCEGFSGADLSALVREASVTALKEFMKNSFKTSSTSVSNPSTGSDVLSNGYGVEEKKTSDVSDSNTFLPSHPINTSKTEETKKILVSRAHFETAFEKVKPSVSGADRIWYDDMKKKNVRK</sequence>
<gene>
    <name evidence="6 7 8 9" type="primary">LOC100208140</name>
</gene>
<dbReference type="SMART" id="SM00382">
    <property type="entry name" value="AAA"/>
    <property type="match status" value="2"/>
</dbReference>
<dbReference type="Gene3D" id="3.40.50.300">
    <property type="entry name" value="P-loop containing nucleotide triphosphate hydrolases"/>
    <property type="match status" value="2"/>
</dbReference>
<dbReference type="PROSITE" id="PS00674">
    <property type="entry name" value="AAA"/>
    <property type="match status" value="2"/>
</dbReference>
<dbReference type="Proteomes" id="UP001652625">
    <property type="component" value="Chromosome 09"/>
</dbReference>
<evidence type="ECO:0000313" key="5">
    <source>
        <dbReference type="Proteomes" id="UP001652625"/>
    </source>
</evidence>
<evidence type="ECO:0000313" key="8">
    <source>
        <dbReference type="RefSeq" id="XP_065662086.1"/>
    </source>
</evidence>
<dbReference type="InterPro" id="IPR038100">
    <property type="entry name" value="NLV2_N_sf"/>
</dbReference>
<feature type="region of interest" description="Disordered" evidence="3">
    <location>
        <begin position="142"/>
        <end position="173"/>
    </location>
</feature>
<evidence type="ECO:0000259" key="4">
    <source>
        <dbReference type="SMART" id="SM00382"/>
    </source>
</evidence>
<dbReference type="PANTHER" id="PTHR23077:SF171">
    <property type="entry name" value="NUCLEAR VALOSIN-CONTAINING PROTEIN-LIKE"/>
    <property type="match status" value="1"/>
</dbReference>
<feature type="region of interest" description="Disordered" evidence="3">
    <location>
        <begin position="833"/>
        <end position="875"/>
    </location>
</feature>
<dbReference type="Gene3D" id="1.10.10.2010">
    <property type="match status" value="1"/>
</dbReference>
<name>A0ABM4CK01_HYDVU</name>
<feature type="compositionally biased region" description="Low complexity" evidence="3">
    <location>
        <begin position="833"/>
        <end position="845"/>
    </location>
</feature>
<feature type="compositionally biased region" description="Polar residues" evidence="3">
    <location>
        <begin position="862"/>
        <end position="875"/>
    </location>
</feature>
<dbReference type="Pfam" id="PF16725">
    <property type="entry name" value="Nucleolin_bd"/>
    <property type="match status" value="1"/>
</dbReference>
<dbReference type="InterPro" id="IPR041569">
    <property type="entry name" value="AAA_lid_3"/>
</dbReference>
<dbReference type="CDD" id="cd19530">
    <property type="entry name" value="RecA-like_NVL_r2-like"/>
    <property type="match status" value="1"/>
</dbReference>
<dbReference type="InterPro" id="IPR031996">
    <property type="entry name" value="NVL2_nucleolin-bd"/>
</dbReference>
<dbReference type="RefSeq" id="XP_065662084.1">
    <property type="nucleotide sequence ID" value="XM_065806012.1"/>
</dbReference>
<evidence type="ECO:0000256" key="1">
    <source>
        <dbReference type="ARBA" id="ARBA00022741"/>
    </source>
</evidence>
<dbReference type="RefSeq" id="XP_065662085.1">
    <property type="nucleotide sequence ID" value="XM_065806013.1"/>
</dbReference>
<dbReference type="GeneID" id="100208140"/>
<keyword evidence="2" id="KW-0067">ATP-binding</keyword>
<evidence type="ECO:0000256" key="2">
    <source>
        <dbReference type="ARBA" id="ARBA00022840"/>
    </source>
</evidence>
<dbReference type="InterPro" id="IPR003593">
    <property type="entry name" value="AAA+_ATPase"/>
</dbReference>
<dbReference type="Pfam" id="PF00004">
    <property type="entry name" value="AAA"/>
    <property type="match status" value="2"/>
</dbReference>
<proteinExistence type="predicted"/>
<evidence type="ECO:0000256" key="3">
    <source>
        <dbReference type="SAM" id="MobiDB-lite"/>
    </source>
</evidence>
<dbReference type="SUPFAM" id="SSF52540">
    <property type="entry name" value="P-loop containing nucleoside triphosphate hydrolases"/>
    <property type="match status" value="2"/>
</dbReference>
<evidence type="ECO:0000313" key="7">
    <source>
        <dbReference type="RefSeq" id="XP_065662085.1"/>
    </source>
</evidence>
<dbReference type="RefSeq" id="XP_065662087.1">
    <property type="nucleotide sequence ID" value="XM_065806015.1"/>
</dbReference>
<keyword evidence="1" id="KW-0547">Nucleotide-binding</keyword>
<feature type="domain" description="AAA+ ATPase" evidence="4">
    <location>
        <begin position="331"/>
        <end position="468"/>
    </location>
</feature>
<dbReference type="Pfam" id="PF17862">
    <property type="entry name" value="AAA_lid_3"/>
    <property type="match status" value="2"/>
</dbReference>
<feature type="domain" description="AAA+ ATPase" evidence="4">
    <location>
        <begin position="631"/>
        <end position="768"/>
    </location>
</feature>
<dbReference type="InterPro" id="IPR003959">
    <property type="entry name" value="ATPase_AAA_core"/>
</dbReference>
<dbReference type="Gene3D" id="1.10.8.60">
    <property type="match status" value="2"/>
</dbReference>
<organism evidence="5 7">
    <name type="scientific">Hydra vulgaris</name>
    <name type="common">Hydra</name>
    <name type="synonym">Hydra attenuata</name>
    <dbReference type="NCBI Taxonomy" id="6087"/>
    <lineage>
        <taxon>Eukaryota</taxon>
        <taxon>Metazoa</taxon>
        <taxon>Cnidaria</taxon>
        <taxon>Hydrozoa</taxon>
        <taxon>Hydroidolina</taxon>
        <taxon>Anthoathecata</taxon>
        <taxon>Aplanulata</taxon>
        <taxon>Hydridae</taxon>
        <taxon>Hydra</taxon>
    </lineage>
</organism>
<dbReference type="PANTHER" id="PTHR23077">
    <property type="entry name" value="AAA-FAMILY ATPASE"/>
    <property type="match status" value="1"/>
</dbReference>
<evidence type="ECO:0000313" key="9">
    <source>
        <dbReference type="RefSeq" id="XP_065662087.1"/>
    </source>
</evidence>
<reference evidence="6 7" key="1">
    <citation type="submission" date="2025-05" db="UniProtKB">
        <authorList>
            <consortium name="RefSeq"/>
        </authorList>
    </citation>
    <scope>IDENTIFICATION</scope>
</reference>
<dbReference type="InterPro" id="IPR050168">
    <property type="entry name" value="AAA_ATPase_domain"/>
</dbReference>
<dbReference type="InterPro" id="IPR027417">
    <property type="entry name" value="P-loop_NTPase"/>
</dbReference>
<dbReference type="InterPro" id="IPR003960">
    <property type="entry name" value="ATPase_AAA_CS"/>
</dbReference>
<protein>
    <submittedName>
        <fullName evidence="6 7">Nuclear valosin-containing protein-like isoform X2</fullName>
    </submittedName>
</protein>
<keyword evidence="5" id="KW-1185">Reference proteome</keyword>
<accession>A0ABM4CK01</accession>
<evidence type="ECO:0000313" key="6">
    <source>
        <dbReference type="RefSeq" id="XP_065662084.1"/>
    </source>
</evidence>
<feature type="compositionally biased region" description="Polar residues" evidence="3">
    <location>
        <begin position="147"/>
        <end position="173"/>
    </location>
</feature>